<evidence type="ECO:0000259" key="2">
    <source>
        <dbReference type="Pfam" id="PF01106"/>
    </source>
</evidence>
<dbReference type="InterPro" id="IPR034904">
    <property type="entry name" value="FSCA_dom_sf"/>
</dbReference>
<dbReference type="GO" id="GO:0051536">
    <property type="term" value="F:iron-sulfur cluster binding"/>
    <property type="evidence" value="ECO:0007669"/>
    <property type="project" value="InterPro"/>
</dbReference>
<name>A0A9D1G7X2_9FIRM</name>
<organism evidence="3 4">
    <name type="scientific">Candidatus Caccosoma faecigallinarum</name>
    <dbReference type="NCBI Taxonomy" id="2840720"/>
    <lineage>
        <taxon>Bacteria</taxon>
        <taxon>Bacillati</taxon>
        <taxon>Bacillota</taxon>
        <taxon>Bacillota incertae sedis</taxon>
        <taxon>Candidatus Caccosoma</taxon>
    </lineage>
</organism>
<proteinExistence type="predicted"/>
<dbReference type="Gene3D" id="3.30.300.130">
    <property type="entry name" value="Fe-S cluster assembly (FSCA)"/>
    <property type="match status" value="1"/>
</dbReference>
<feature type="domain" description="NIF system FeS cluster assembly NifU C-terminal" evidence="2">
    <location>
        <begin position="12"/>
        <end position="74"/>
    </location>
</feature>
<dbReference type="Proteomes" id="UP000886893">
    <property type="component" value="Unassembled WGS sequence"/>
</dbReference>
<protein>
    <submittedName>
        <fullName evidence="3">NifU family protein</fullName>
    </submittedName>
</protein>
<evidence type="ECO:0000256" key="1">
    <source>
        <dbReference type="ARBA" id="ARBA00049958"/>
    </source>
</evidence>
<sequence>MTIEETKKKIIAVLEKIRPFLIRDGGDIEFVDFKDGIVYVKMLGACEGCALIDETLQDGVANILMEEVEGVIGVMNIPDASSLNPTNE</sequence>
<evidence type="ECO:0000313" key="4">
    <source>
        <dbReference type="Proteomes" id="UP000886893"/>
    </source>
</evidence>
<gene>
    <name evidence="3" type="ORF">IAD04_01040</name>
</gene>
<comment type="caution">
    <text evidence="3">The sequence shown here is derived from an EMBL/GenBank/DDBJ whole genome shotgun (WGS) entry which is preliminary data.</text>
</comment>
<reference evidence="3" key="2">
    <citation type="journal article" date="2021" name="PeerJ">
        <title>Extensive microbial diversity within the chicken gut microbiome revealed by metagenomics and culture.</title>
        <authorList>
            <person name="Gilroy R."/>
            <person name="Ravi A."/>
            <person name="Getino M."/>
            <person name="Pursley I."/>
            <person name="Horton D.L."/>
            <person name="Alikhan N.F."/>
            <person name="Baker D."/>
            <person name="Gharbi K."/>
            <person name="Hall N."/>
            <person name="Watson M."/>
            <person name="Adriaenssens E.M."/>
            <person name="Foster-Nyarko E."/>
            <person name="Jarju S."/>
            <person name="Secka A."/>
            <person name="Antonio M."/>
            <person name="Oren A."/>
            <person name="Chaudhuri R.R."/>
            <person name="La Ragione R."/>
            <person name="Hildebrand F."/>
            <person name="Pallen M.J."/>
        </authorList>
    </citation>
    <scope>NUCLEOTIDE SEQUENCE</scope>
    <source>
        <strain evidence="3">14508</strain>
    </source>
</reference>
<accession>A0A9D1G7X2</accession>
<dbReference type="AlphaFoldDB" id="A0A9D1G7X2"/>
<dbReference type="EMBL" id="DVKI01000033">
    <property type="protein sequence ID" value="HIT16950.1"/>
    <property type="molecule type" value="Genomic_DNA"/>
</dbReference>
<dbReference type="SUPFAM" id="SSF117916">
    <property type="entry name" value="Fe-S cluster assembly (FSCA) domain-like"/>
    <property type="match status" value="1"/>
</dbReference>
<dbReference type="Pfam" id="PF01106">
    <property type="entry name" value="NifU"/>
    <property type="match status" value="1"/>
</dbReference>
<dbReference type="GO" id="GO:0016226">
    <property type="term" value="P:iron-sulfur cluster assembly"/>
    <property type="evidence" value="ECO:0007669"/>
    <property type="project" value="InterPro"/>
</dbReference>
<dbReference type="PANTHER" id="PTHR11178">
    <property type="entry name" value="IRON-SULFUR CLUSTER SCAFFOLD PROTEIN NFU-RELATED"/>
    <property type="match status" value="1"/>
</dbReference>
<dbReference type="GO" id="GO:0005506">
    <property type="term" value="F:iron ion binding"/>
    <property type="evidence" value="ECO:0007669"/>
    <property type="project" value="InterPro"/>
</dbReference>
<dbReference type="InterPro" id="IPR001075">
    <property type="entry name" value="NIF_FeS_clus_asmbl_NifU_C"/>
</dbReference>
<reference evidence="3" key="1">
    <citation type="submission" date="2020-10" db="EMBL/GenBank/DDBJ databases">
        <authorList>
            <person name="Gilroy R."/>
        </authorList>
    </citation>
    <scope>NUCLEOTIDE SEQUENCE</scope>
    <source>
        <strain evidence="3">14508</strain>
    </source>
</reference>
<comment type="function">
    <text evidence="1">May be involved in the formation or repair of [Fe-S] clusters present in iron-sulfur proteins.</text>
</comment>
<evidence type="ECO:0000313" key="3">
    <source>
        <dbReference type="EMBL" id="HIT16950.1"/>
    </source>
</evidence>